<feature type="region of interest" description="Disordered" evidence="1">
    <location>
        <begin position="55"/>
        <end position="100"/>
    </location>
</feature>
<keyword evidence="2" id="KW-1133">Transmembrane helix</keyword>
<dbReference type="RefSeq" id="WP_378617316.1">
    <property type="nucleotide sequence ID" value="NZ_JBHSAX010000033.1"/>
</dbReference>
<gene>
    <name evidence="3" type="ORF">ACFO0B_30030</name>
</gene>
<feature type="transmembrane region" description="Helical" evidence="2">
    <location>
        <begin position="20"/>
        <end position="42"/>
    </location>
</feature>
<accession>A0ABV8E3W3</accession>
<proteinExistence type="predicted"/>
<evidence type="ECO:0000313" key="3">
    <source>
        <dbReference type="EMBL" id="MFC3966246.1"/>
    </source>
</evidence>
<sequence>MEQIAGWWDGFELWVAGLPFIPQFVVVLLGMVPISVAIAMGLDRTLRAVLHLLGRDGKPEQGAPGRTDPPADPAADGGHRHADPAAHSEPPRGAGAAPIIAARPAELVGPPLTAAAGPAGVR</sequence>
<organism evidence="3 4">
    <name type="scientific">Nocardia jiangsuensis</name>
    <dbReference type="NCBI Taxonomy" id="1691563"/>
    <lineage>
        <taxon>Bacteria</taxon>
        <taxon>Bacillati</taxon>
        <taxon>Actinomycetota</taxon>
        <taxon>Actinomycetes</taxon>
        <taxon>Mycobacteriales</taxon>
        <taxon>Nocardiaceae</taxon>
        <taxon>Nocardia</taxon>
    </lineage>
</organism>
<keyword evidence="2" id="KW-0472">Membrane</keyword>
<comment type="caution">
    <text evidence="3">The sequence shown here is derived from an EMBL/GenBank/DDBJ whole genome shotgun (WGS) entry which is preliminary data.</text>
</comment>
<evidence type="ECO:0000256" key="1">
    <source>
        <dbReference type="SAM" id="MobiDB-lite"/>
    </source>
</evidence>
<protein>
    <submittedName>
        <fullName evidence="3">Uncharacterized protein</fullName>
    </submittedName>
</protein>
<evidence type="ECO:0000256" key="2">
    <source>
        <dbReference type="SAM" id="Phobius"/>
    </source>
</evidence>
<dbReference type="Proteomes" id="UP001595696">
    <property type="component" value="Unassembled WGS sequence"/>
</dbReference>
<feature type="compositionally biased region" description="Basic and acidic residues" evidence="1">
    <location>
        <begin position="77"/>
        <end position="90"/>
    </location>
</feature>
<keyword evidence="4" id="KW-1185">Reference proteome</keyword>
<keyword evidence="2" id="KW-0812">Transmembrane</keyword>
<reference evidence="4" key="1">
    <citation type="journal article" date="2019" name="Int. J. Syst. Evol. Microbiol.">
        <title>The Global Catalogue of Microorganisms (GCM) 10K type strain sequencing project: providing services to taxonomists for standard genome sequencing and annotation.</title>
        <authorList>
            <consortium name="The Broad Institute Genomics Platform"/>
            <consortium name="The Broad Institute Genome Sequencing Center for Infectious Disease"/>
            <person name="Wu L."/>
            <person name="Ma J."/>
        </authorList>
    </citation>
    <scope>NUCLEOTIDE SEQUENCE [LARGE SCALE GENOMIC DNA]</scope>
    <source>
        <strain evidence="4">CGMCC 4.7330</strain>
    </source>
</reference>
<dbReference type="EMBL" id="JBHSAX010000033">
    <property type="protein sequence ID" value="MFC3966246.1"/>
    <property type="molecule type" value="Genomic_DNA"/>
</dbReference>
<feature type="compositionally biased region" description="Low complexity" evidence="1">
    <location>
        <begin position="91"/>
        <end position="100"/>
    </location>
</feature>
<name>A0ABV8E3W3_9NOCA</name>
<evidence type="ECO:0000313" key="4">
    <source>
        <dbReference type="Proteomes" id="UP001595696"/>
    </source>
</evidence>